<keyword evidence="1" id="KW-1133">Transmembrane helix</keyword>
<keyword evidence="1" id="KW-0472">Membrane</keyword>
<sequence>MAIAVRSLIALLSLLYFYVAATFLFTPLVGAENFALEPVGIQGMATLRADFGAYFLVTGGAMLWGTAANRPMLYWVAIAILGITFVVRCFSLMVDGVGADPFAPMAVEAVTIVLLLTGMKVHKPP</sequence>
<dbReference type="Proteomes" id="UP001302429">
    <property type="component" value="Chromosome"/>
</dbReference>
<keyword evidence="1" id="KW-0812">Transmembrane</keyword>
<evidence type="ECO:0000256" key="1">
    <source>
        <dbReference type="SAM" id="Phobius"/>
    </source>
</evidence>
<reference evidence="2 3" key="1">
    <citation type="submission" date="2023-10" db="EMBL/GenBank/DDBJ databases">
        <title>Complete genome sequence of a Sphingomonadaceae bacterium.</title>
        <authorList>
            <person name="Yan C."/>
        </authorList>
    </citation>
    <scope>NUCLEOTIDE SEQUENCE [LARGE SCALE GENOMIC DNA]</scope>
    <source>
        <strain evidence="2 3">SCSIO 66989</strain>
    </source>
</reference>
<feature type="transmembrane region" description="Helical" evidence="1">
    <location>
        <begin position="47"/>
        <end position="65"/>
    </location>
</feature>
<proteinExistence type="predicted"/>
<feature type="transmembrane region" description="Helical" evidence="1">
    <location>
        <begin position="105"/>
        <end position="122"/>
    </location>
</feature>
<name>A0AA97F821_9SPHN</name>
<feature type="transmembrane region" description="Helical" evidence="1">
    <location>
        <begin position="72"/>
        <end position="93"/>
    </location>
</feature>
<dbReference type="KEGG" id="acoa:RB602_14400"/>
<evidence type="ECO:0008006" key="4">
    <source>
        <dbReference type="Google" id="ProtNLM"/>
    </source>
</evidence>
<dbReference type="AlphaFoldDB" id="A0AA97F821"/>
<evidence type="ECO:0000313" key="3">
    <source>
        <dbReference type="Proteomes" id="UP001302429"/>
    </source>
</evidence>
<protein>
    <recommendedName>
        <fullName evidence="4">DUF4345 domain-containing protein</fullName>
    </recommendedName>
</protein>
<evidence type="ECO:0000313" key="2">
    <source>
        <dbReference type="EMBL" id="WOE75007.1"/>
    </source>
</evidence>
<organism evidence="2 3">
    <name type="scientific">Alterisphingorhabdus coralli</name>
    <dbReference type="NCBI Taxonomy" id="3071408"/>
    <lineage>
        <taxon>Bacteria</taxon>
        <taxon>Pseudomonadati</taxon>
        <taxon>Pseudomonadota</taxon>
        <taxon>Alphaproteobacteria</taxon>
        <taxon>Sphingomonadales</taxon>
        <taxon>Sphingomonadaceae</taxon>
        <taxon>Alterisphingorhabdus (ex Yan et al. 2024)</taxon>
    </lineage>
</organism>
<dbReference type="EMBL" id="CP136594">
    <property type="protein sequence ID" value="WOE75007.1"/>
    <property type="molecule type" value="Genomic_DNA"/>
</dbReference>
<keyword evidence="3" id="KW-1185">Reference proteome</keyword>
<gene>
    <name evidence="2" type="ORF">RB602_14400</name>
</gene>
<dbReference type="RefSeq" id="WP_317081531.1">
    <property type="nucleotide sequence ID" value="NZ_CP136594.1"/>
</dbReference>
<accession>A0AA97F821</accession>